<comment type="function">
    <text evidence="7">Acts as a ribosome collision sensor, splitting the ribosome into its 2 subunits. Detects stalled/collided 70S ribosomes which it binds and splits by an ATP-hydrolysis driven conformational change. Acts upstream of the ribosome quality control system (RQC), a ribosome-associated complex that mediates the extraction of incompletely synthesized nascent chains from stalled ribosomes and their subsequent degradation. Probably generates substrates for RQC.</text>
</comment>
<protein>
    <recommendedName>
        <fullName evidence="7">Endonuclease MutS2</fullName>
        <ecNumber evidence="7">3.1.-.-</ecNumber>
    </recommendedName>
    <alternativeName>
        <fullName evidence="7">Ribosome-associated protein quality control-upstream factor</fullName>
        <shortName evidence="7">RQC-upstream factor</shortName>
        <shortName evidence="7">RqcU</shortName>
        <ecNumber evidence="7">3.6.4.-</ecNumber>
    </alternativeName>
</protein>
<dbReference type="EMBL" id="CAACYI010000001">
    <property type="protein sequence ID" value="VFB16795.1"/>
    <property type="molecule type" value="Genomic_DNA"/>
</dbReference>
<dbReference type="PROSITE" id="PS50828">
    <property type="entry name" value="SMR"/>
    <property type="match status" value="1"/>
</dbReference>
<dbReference type="NCBIfam" id="TIGR01069">
    <property type="entry name" value="mutS2"/>
    <property type="match status" value="1"/>
</dbReference>
<keyword evidence="3 7" id="KW-0378">Hydrolase</keyword>
<dbReference type="PANTHER" id="PTHR48466">
    <property type="entry name" value="OS10G0509000 PROTEIN-RELATED"/>
    <property type="match status" value="1"/>
</dbReference>
<evidence type="ECO:0000313" key="10">
    <source>
        <dbReference type="EMBL" id="VFB16795.1"/>
    </source>
</evidence>
<dbReference type="GO" id="GO:0140664">
    <property type="term" value="F:ATP-dependent DNA damage sensor activity"/>
    <property type="evidence" value="ECO:0007669"/>
    <property type="project" value="InterPro"/>
</dbReference>
<dbReference type="InterPro" id="IPR002625">
    <property type="entry name" value="Smr_dom"/>
</dbReference>
<dbReference type="GO" id="GO:0005524">
    <property type="term" value="F:ATP binding"/>
    <property type="evidence" value="ECO:0007669"/>
    <property type="project" value="UniProtKB-UniRule"/>
</dbReference>
<dbReference type="GO" id="GO:0006298">
    <property type="term" value="P:mismatch repair"/>
    <property type="evidence" value="ECO:0007669"/>
    <property type="project" value="InterPro"/>
</dbReference>
<dbReference type="SUPFAM" id="SSF48334">
    <property type="entry name" value="DNA repair protein MutS, domain III"/>
    <property type="match status" value="1"/>
</dbReference>
<keyword evidence="7" id="KW-0255">Endonuclease</keyword>
<keyword evidence="1 7" id="KW-0699">rRNA-binding</keyword>
<dbReference type="InterPro" id="IPR036063">
    <property type="entry name" value="Smr_dom_sf"/>
</dbReference>
<dbReference type="SMART" id="SM00463">
    <property type="entry name" value="SMR"/>
    <property type="match status" value="1"/>
</dbReference>
<evidence type="ECO:0000256" key="7">
    <source>
        <dbReference type="HAMAP-Rule" id="MF_00092"/>
    </source>
</evidence>
<evidence type="ECO:0000313" key="11">
    <source>
        <dbReference type="Proteomes" id="UP000377798"/>
    </source>
</evidence>
<dbReference type="FunFam" id="3.40.50.300:FF:000830">
    <property type="entry name" value="Endonuclease MutS2"/>
    <property type="match status" value="1"/>
</dbReference>
<dbReference type="RefSeq" id="WP_131749463.1">
    <property type="nucleotide sequence ID" value="NZ_CAACYI010000001.1"/>
</dbReference>
<feature type="coiled-coil region" evidence="8">
    <location>
        <begin position="225"/>
        <end position="253"/>
    </location>
</feature>
<dbReference type="EC" id="3.1.-.-" evidence="7"/>
<dbReference type="Gene3D" id="3.40.50.300">
    <property type="entry name" value="P-loop containing nucleotide triphosphate hydrolases"/>
    <property type="match status" value="1"/>
</dbReference>
<dbReference type="SMART" id="SM00533">
    <property type="entry name" value="MUTSd"/>
    <property type="match status" value="1"/>
</dbReference>
<keyword evidence="6 7" id="KW-0238">DNA-binding</keyword>
<dbReference type="SUPFAM" id="SSF160443">
    <property type="entry name" value="SMR domain-like"/>
    <property type="match status" value="1"/>
</dbReference>
<keyword evidence="4 7" id="KW-0067">ATP-binding</keyword>
<comment type="caution">
    <text evidence="10">The sequence shown here is derived from an EMBL/GenBank/DDBJ whole genome shotgun (WGS) entry which is preliminary data.</text>
</comment>
<evidence type="ECO:0000256" key="6">
    <source>
        <dbReference type="ARBA" id="ARBA00023125"/>
    </source>
</evidence>
<dbReference type="GO" id="GO:0043023">
    <property type="term" value="F:ribosomal large subunit binding"/>
    <property type="evidence" value="ECO:0007669"/>
    <property type="project" value="UniProtKB-UniRule"/>
</dbReference>
<dbReference type="GO" id="GO:0072344">
    <property type="term" value="P:rescue of stalled ribosome"/>
    <property type="evidence" value="ECO:0007669"/>
    <property type="project" value="UniProtKB-UniRule"/>
</dbReference>
<dbReference type="GO" id="GO:0019843">
    <property type="term" value="F:rRNA binding"/>
    <property type="evidence" value="ECO:0007669"/>
    <property type="project" value="UniProtKB-UniRule"/>
</dbReference>
<dbReference type="Pfam" id="PF20297">
    <property type="entry name" value="MSSS"/>
    <property type="match status" value="1"/>
</dbReference>
<dbReference type="GO" id="GO:0045910">
    <property type="term" value="P:negative regulation of DNA recombination"/>
    <property type="evidence" value="ECO:0007669"/>
    <property type="project" value="InterPro"/>
</dbReference>
<evidence type="ECO:0000256" key="2">
    <source>
        <dbReference type="ARBA" id="ARBA00022741"/>
    </source>
</evidence>
<keyword evidence="5 7" id="KW-0694">RNA-binding</keyword>
<reference evidence="10 11" key="1">
    <citation type="submission" date="2019-02" db="EMBL/GenBank/DDBJ databases">
        <authorList>
            <consortium name="Pathogen Informatics"/>
        </authorList>
    </citation>
    <scope>NUCLEOTIDE SEQUENCE [LARGE SCALE GENOMIC DNA]</scope>
    <source>
        <strain evidence="10 11">3012STDY7089603</strain>
    </source>
</reference>
<keyword evidence="8" id="KW-0175">Coiled coil</keyword>
<dbReference type="GO" id="GO:0016887">
    <property type="term" value="F:ATP hydrolysis activity"/>
    <property type="evidence" value="ECO:0007669"/>
    <property type="project" value="InterPro"/>
</dbReference>
<evidence type="ECO:0000256" key="5">
    <source>
        <dbReference type="ARBA" id="ARBA00022884"/>
    </source>
</evidence>
<accession>A0A8H2QTE1</accession>
<dbReference type="PIRSF" id="PIRSF005814">
    <property type="entry name" value="MutS_YshD"/>
    <property type="match status" value="1"/>
</dbReference>
<dbReference type="CDD" id="cd06503">
    <property type="entry name" value="ATP-synt_Fo_b"/>
    <property type="match status" value="1"/>
</dbReference>
<dbReference type="AlphaFoldDB" id="A0A8H2QTE1"/>
<feature type="coiled-coil region" evidence="8">
    <location>
        <begin position="511"/>
        <end position="595"/>
    </location>
</feature>
<evidence type="ECO:0000259" key="9">
    <source>
        <dbReference type="PROSITE" id="PS50828"/>
    </source>
</evidence>
<dbReference type="CDD" id="cd03280">
    <property type="entry name" value="ABC_MutS2"/>
    <property type="match status" value="1"/>
</dbReference>
<dbReference type="Gene3D" id="3.30.1370.110">
    <property type="match status" value="1"/>
</dbReference>
<feature type="domain" description="Smr" evidence="9">
    <location>
        <begin position="711"/>
        <end position="786"/>
    </location>
</feature>
<dbReference type="EC" id="3.6.4.-" evidence="7"/>
<sequence>MNQRVLDILEFQKIKDKLASFAASEPGKARAREISPSHHEAKVERGLAETQEAVQVLTKRSRPALVGIRDQEKDFKRLALGGTLTIEQIVYLGDSLRGVQYLKDYFSEEAPPALMGTLVDKLTPLRGLREKIERTFESDQEVSDQASPALAQIRQSMVQKKEEVRRKLNSFVTGDSQKYLQDNLVTIRAGRYVIPVKQENKSSIKGLIHDTSSSGATVFIEPLAVVELNNQLRELENKERQEIHRILQELSDQLAENLPVLKQNNYAMVELDFIFAKGRLALEEKAIKPRISQEKKLKIDQGRHPLLDPRKVVPIDLDLGYDFNSLIITGPNTGGKTVSLKTTGLLILMAQAGLFVPAGPNTVIPLVHEIYADIGDEQSIEQNLSTFSSHMVNIVDILSKITDQDLVLFDELGAGTDPTEGAALAMTIIDKMRERGILTMATTHYNQLKVYALETPGVANAGMEFDLETLSPTYRLRIGTPGKSNAFEISRRLGLGEDYIQAAKSFIHSDSLKFEDVLEGLERERQDLSRKNQAEEAKQREIEALKARLQREVEKSERQRDRILDQANEKAEKILREAKEQADLALLELKDIQASMASQEEKRLQQTRNYLGENLRSLAKKNKKGLVIEKVARPIEDVKVGDTVFSKSLQQKGQVLELPDKQGNVLVQLGILKMSLPVNSLTYAESQEEARGRVQTKSMISKKSKNFKTELDLRGQTFEEAKIQLEKYIDDAYLSGMPSVRIIHGKGTGALREKVRNFLHHYQPVKKIEDAKMNEGGYGVTIAYLN</sequence>
<dbReference type="InterPro" id="IPR046893">
    <property type="entry name" value="MSSS"/>
</dbReference>
<evidence type="ECO:0000256" key="3">
    <source>
        <dbReference type="ARBA" id="ARBA00022801"/>
    </source>
</evidence>
<comment type="subunit">
    <text evidence="7">Homodimer. Binds to stalled ribosomes, contacting rRNA.</text>
</comment>
<evidence type="ECO:0000256" key="4">
    <source>
        <dbReference type="ARBA" id="ARBA00022840"/>
    </source>
</evidence>
<evidence type="ECO:0000256" key="1">
    <source>
        <dbReference type="ARBA" id="ARBA00022730"/>
    </source>
</evidence>
<comment type="function">
    <text evidence="7">Endonuclease that is involved in the suppression of homologous recombination and thus may have a key role in the control of bacterial genetic diversity.</text>
</comment>
<organism evidence="10 11">
    <name type="scientific">Urinicoccus massiliensis</name>
    <dbReference type="NCBI Taxonomy" id="1723382"/>
    <lineage>
        <taxon>Bacteria</taxon>
        <taxon>Bacillati</taxon>
        <taxon>Bacillota</taxon>
        <taxon>Tissierellia</taxon>
        <taxon>Tissierellales</taxon>
        <taxon>Peptoniphilaceae</taxon>
        <taxon>Urinicoccus</taxon>
    </lineage>
</organism>
<dbReference type="HAMAP" id="MF_00092">
    <property type="entry name" value="MutS2"/>
    <property type="match status" value="1"/>
</dbReference>
<comment type="similarity">
    <text evidence="7">Belongs to the DNA mismatch repair MutS family. MutS2 subfamily.</text>
</comment>
<dbReference type="PANTHER" id="PTHR48466:SF2">
    <property type="entry name" value="OS10G0509000 PROTEIN"/>
    <property type="match status" value="1"/>
</dbReference>
<keyword evidence="2 7" id="KW-0547">Nucleotide-binding</keyword>
<dbReference type="Proteomes" id="UP000377798">
    <property type="component" value="Unassembled WGS sequence"/>
</dbReference>
<gene>
    <name evidence="10" type="primary">mutS2_1</name>
    <name evidence="7" type="synonym">mutS2</name>
    <name evidence="7" type="synonym">rqcU</name>
    <name evidence="10" type="ORF">NCTC13150_01364</name>
</gene>
<proteinExistence type="inferred from homology"/>
<dbReference type="SMART" id="SM00534">
    <property type="entry name" value="MUTSac"/>
    <property type="match status" value="1"/>
</dbReference>
<dbReference type="Pfam" id="PF01713">
    <property type="entry name" value="Smr"/>
    <property type="match status" value="1"/>
</dbReference>
<dbReference type="Pfam" id="PF00488">
    <property type="entry name" value="MutS_V"/>
    <property type="match status" value="1"/>
</dbReference>
<feature type="binding site" evidence="7">
    <location>
        <begin position="330"/>
        <end position="337"/>
    </location>
    <ligand>
        <name>ATP</name>
        <dbReference type="ChEBI" id="CHEBI:30616"/>
    </ligand>
</feature>
<evidence type="ECO:0000256" key="8">
    <source>
        <dbReference type="SAM" id="Coils"/>
    </source>
</evidence>
<keyword evidence="7" id="KW-0540">Nuclease</keyword>
<dbReference type="InterPro" id="IPR036187">
    <property type="entry name" value="DNA_mismatch_repair_MutS_sf"/>
</dbReference>
<dbReference type="SUPFAM" id="SSF52540">
    <property type="entry name" value="P-loop containing nucleoside triphosphate hydrolases"/>
    <property type="match status" value="1"/>
</dbReference>
<dbReference type="GO" id="GO:0030983">
    <property type="term" value="F:mismatched DNA binding"/>
    <property type="evidence" value="ECO:0007669"/>
    <property type="project" value="InterPro"/>
</dbReference>
<keyword evidence="11" id="KW-1185">Reference proteome</keyword>
<dbReference type="InterPro" id="IPR007696">
    <property type="entry name" value="DNA_mismatch_repair_MutS_core"/>
</dbReference>
<dbReference type="InterPro" id="IPR005747">
    <property type="entry name" value="MutS2"/>
</dbReference>
<dbReference type="InterPro" id="IPR027417">
    <property type="entry name" value="P-loop_NTPase"/>
</dbReference>
<name>A0A8H2QTE1_9FIRM</name>
<dbReference type="InterPro" id="IPR045076">
    <property type="entry name" value="MutS"/>
</dbReference>
<dbReference type="InterPro" id="IPR000432">
    <property type="entry name" value="DNA_mismatch_repair_MutS_C"/>
</dbReference>
<dbReference type="GO" id="GO:0004519">
    <property type="term" value="F:endonuclease activity"/>
    <property type="evidence" value="ECO:0007669"/>
    <property type="project" value="UniProtKB-UniRule"/>
</dbReference>